<comment type="cofactor">
    <cofactor evidence="1 6">
        <name>FAD</name>
        <dbReference type="ChEBI" id="CHEBI:57692"/>
    </cofactor>
</comment>
<evidence type="ECO:0000256" key="3">
    <source>
        <dbReference type="ARBA" id="ARBA00022630"/>
    </source>
</evidence>
<dbReference type="Pfam" id="PF02770">
    <property type="entry name" value="Acyl-CoA_dh_M"/>
    <property type="match status" value="1"/>
</dbReference>
<evidence type="ECO:0000256" key="5">
    <source>
        <dbReference type="ARBA" id="ARBA00023002"/>
    </source>
</evidence>
<evidence type="ECO:0000256" key="2">
    <source>
        <dbReference type="ARBA" id="ARBA00009347"/>
    </source>
</evidence>
<keyword evidence="3 6" id="KW-0285">Flavoprotein</keyword>
<dbReference type="InterPro" id="IPR006089">
    <property type="entry name" value="Acyl-CoA_DH_CS"/>
</dbReference>
<protein>
    <submittedName>
        <fullName evidence="10">Acyl-CoA dehydrogenase</fullName>
    </submittedName>
</protein>
<evidence type="ECO:0000313" key="10">
    <source>
        <dbReference type="EMBL" id="TKB54558.1"/>
    </source>
</evidence>
<feature type="domain" description="Acyl-CoA dehydrogenase/oxidase C-terminal" evidence="7">
    <location>
        <begin position="230"/>
        <end position="379"/>
    </location>
</feature>
<evidence type="ECO:0000259" key="9">
    <source>
        <dbReference type="Pfam" id="PF02771"/>
    </source>
</evidence>
<proteinExistence type="inferred from homology"/>
<feature type="domain" description="Acyl-CoA oxidase/dehydrogenase middle" evidence="8">
    <location>
        <begin position="123"/>
        <end position="218"/>
    </location>
</feature>
<dbReference type="Gene3D" id="1.20.140.10">
    <property type="entry name" value="Butyryl-CoA Dehydrogenase, subunit A, domain 3"/>
    <property type="match status" value="1"/>
</dbReference>
<evidence type="ECO:0000256" key="1">
    <source>
        <dbReference type="ARBA" id="ARBA00001974"/>
    </source>
</evidence>
<evidence type="ECO:0000256" key="4">
    <source>
        <dbReference type="ARBA" id="ARBA00022827"/>
    </source>
</evidence>
<dbReference type="OrthoDB" id="9769473at2"/>
<gene>
    <name evidence="10" type="ORF">FCL42_12150</name>
</gene>
<dbReference type="SUPFAM" id="SSF56645">
    <property type="entry name" value="Acyl-CoA dehydrogenase NM domain-like"/>
    <property type="match status" value="1"/>
</dbReference>
<comment type="caution">
    <text evidence="10">The sequence shown here is derived from an EMBL/GenBank/DDBJ whole genome shotgun (WGS) entry which is preliminary data.</text>
</comment>
<accession>A0A4U1BPY1</accession>
<keyword evidence="4 6" id="KW-0274">FAD</keyword>
<dbReference type="SUPFAM" id="SSF47203">
    <property type="entry name" value="Acyl-CoA dehydrogenase C-terminal domain-like"/>
    <property type="match status" value="1"/>
</dbReference>
<dbReference type="RefSeq" id="WP_136863693.1">
    <property type="nucleotide sequence ID" value="NZ_SWCJ01000008.1"/>
</dbReference>
<dbReference type="Pfam" id="PF02771">
    <property type="entry name" value="Acyl-CoA_dh_N"/>
    <property type="match status" value="1"/>
</dbReference>
<sequence>MIPRTLFDSDHELFRDSVRRFLQAEAEPFHGKWEKEGCVDRALWNKAGEQGFLSPTMPEQYGGVEVDFRYNVIINEEIARAGLSGLGWGLHSDIAVPYILNYGSEAQKHQYLPGCISGEVVTAIAMTEPGTGSDLQGVKTTAVLDGDHWVLNGSKTFITNGQHADLVIVVARTDKNAGAKGISLFLVEASREGFSRGSNLEKIGMKAQDTSELFFDNVRLPKDNLLGELGMGFVYLMQELPQERLSVASNAVASAESILEQTTQYVTERKAFGKPLAALQNTQFKLAECKTKVDSARVFTDRCIELHLEGRLDAATAAQAKLMTTEVQCEVLDECLQLHGGYGYMWEYPVARAWADARVQRIYAGTSEVMKLIIARKMLEQQG</sequence>
<dbReference type="InterPro" id="IPR036250">
    <property type="entry name" value="AcylCo_DH-like_C"/>
</dbReference>
<dbReference type="FunFam" id="1.10.540.10:FF:000009">
    <property type="entry name" value="Probable acyl-CoA dehydrogenase"/>
    <property type="match status" value="1"/>
</dbReference>
<dbReference type="AlphaFoldDB" id="A0A4U1BPY1"/>
<dbReference type="FunFam" id="1.20.140.10:FF:000001">
    <property type="entry name" value="Acyl-CoA dehydrogenase"/>
    <property type="match status" value="1"/>
</dbReference>
<dbReference type="InterPro" id="IPR013786">
    <property type="entry name" value="AcylCoA_DH/ox_N"/>
</dbReference>
<reference evidence="10 11" key="1">
    <citation type="submission" date="2019-04" db="EMBL/GenBank/DDBJ databases">
        <authorList>
            <person name="Hwang J.C."/>
        </authorList>
    </citation>
    <scope>NUCLEOTIDE SEQUENCE [LARGE SCALE GENOMIC DNA]</scope>
    <source>
        <strain evidence="10 11">IMCC35002</strain>
    </source>
</reference>
<keyword evidence="11" id="KW-1185">Reference proteome</keyword>
<feature type="domain" description="Acyl-CoA dehydrogenase/oxidase N-terminal" evidence="9">
    <location>
        <begin position="9"/>
        <end position="119"/>
    </location>
</feature>
<dbReference type="EMBL" id="SWCJ01000008">
    <property type="protein sequence ID" value="TKB54558.1"/>
    <property type="molecule type" value="Genomic_DNA"/>
</dbReference>
<dbReference type="Proteomes" id="UP000305675">
    <property type="component" value="Unassembled WGS sequence"/>
</dbReference>
<name>A0A4U1BPY1_9GAMM</name>
<dbReference type="Pfam" id="PF00441">
    <property type="entry name" value="Acyl-CoA_dh_1"/>
    <property type="match status" value="1"/>
</dbReference>
<dbReference type="Gene3D" id="1.10.540.10">
    <property type="entry name" value="Acyl-CoA dehydrogenase/oxidase, N-terminal domain"/>
    <property type="match status" value="1"/>
</dbReference>
<dbReference type="PROSITE" id="PS00073">
    <property type="entry name" value="ACYL_COA_DH_2"/>
    <property type="match status" value="1"/>
</dbReference>
<dbReference type="Gene3D" id="2.40.110.10">
    <property type="entry name" value="Butyryl-CoA Dehydrogenase, subunit A, domain 2"/>
    <property type="match status" value="1"/>
</dbReference>
<dbReference type="InterPro" id="IPR009075">
    <property type="entry name" value="AcylCo_DH/oxidase_C"/>
</dbReference>
<evidence type="ECO:0000259" key="8">
    <source>
        <dbReference type="Pfam" id="PF02770"/>
    </source>
</evidence>
<evidence type="ECO:0000256" key="6">
    <source>
        <dbReference type="RuleBase" id="RU362125"/>
    </source>
</evidence>
<dbReference type="InterPro" id="IPR037069">
    <property type="entry name" value="AcylCoA_DH/ox_N_sf"/>
</dbReference>
<dbReference type="InterPro" id="IPR046373">
    <property type="entry name" value="Acyl-CoA_Oxase/DH_mid-dom_sf"/>
</dbReference>
<dbReference type="InterPro" id="IPR006091">
    <property type="entry name" value="Acyl-CoA_Oxase/DH_mid-dom"/>
</dbReference>
<dbReference type="FunFam" id="2.40.110.10:FF:000002">
    <property type="entry name" value="Acyl-CoA dehydrogenase fadE12"/>
    <property type="match status" value="1"/>
</dbReference>
<dbReference type="GO" id="GO:0050660">
    <property type="term" value="F:flavin adenine dinucleotide binding"/>
    <property type="evidence" value="ECO:0007669"/>
    <property type="project" value="InterPro"/>
</dbReference>
<dbReference type="InterPro" id="IPR009100">
    <property type="entry name" value="AcylCoA_DH/oxidase_NM_dom_sf"/>
</dbReference>
<dbReference type="PIRSF" id="PIRSF016578">
    <property type="entry name" value="HsaA"/>
    <property type="match status" value="1"/>
</dbReference>
<dbReference type="PANTHER" id="PTHR43884">
    <property type="entry name" value="ACYL-COA DEHYDROGENASE"/>
    <property type="match status" value="1"/>
</dbReference>
<organism evidence="10 11">
    <name type="scientific">Ferrimonas aestuarii</name>
    <dbReference type="NCBI Taxonomy" id="2569539"/>
    <lineage>
        <taxon>Bacteria</taxon>
        <taxon>Pseudomonadati</taxon>
        <taxon>Pseudomonadota</taxon>
        <taxon>Gammaproteobacteria</taxon>
        <taxon>Alteromonadales</taxon>
        <taxon>Ferrimonadaceae</taxon>
        <taxon>Ferrimonas</taxon>
    </lineage>
</organism>
<dbReference type="GO" id="GO:0003995">
    <property type="term" value="F:acyl-CoA dehydrogenase activity"/>
    <property type="evidence" value="ECO:0007669"/>
    <property type="project" value="InterPro"/>
</dbReference>
<comment type="similarity">
    <text evidence="2 6">Belongs to the acyl-CoA dehydrogenase family.</text>
</comment>
<evidence type="ECO:0000313" key="11">
    <source>
        <dbReference type="Proteomes" id="UP000305675"/>
    </source>
</evidence>
<dbReference type="PANTHER" id="PTHR43884:SF12">
    <property type="entry name" value="ISOVALERYL-COA DEHYDROGENASE, MITOCHONDRIAL-RELATED"/>
    <property type="match status" value="1"/>
</dbReference>
<keyword evidence="5 6" id="KW-0560">Oxidoreductase</keyword>
<evidence type="ECO:0000259" key="7">
    <source>
        <dbReference type="Pfam" id="PF00441"/>
    </source>
</evidence>